<accession>A6MGU5</accession>
<dbReference type="AlphaFoldDB" id="A6MGU5"/>
<gene>
    <name evidence="1" type="ORF">rCG_42232</name>
</gene>
<dbReference type="EMBL" id="DS031471">
    <property type="protein sequence ID" value="EDL82759.1"/>
    <property type="molecule type" value="Genomic_DNA"/>
</dbReference>
<name>A6MGU5_RAT</name>
<evidence type="ECO:0000313" key="1">
    <source>
        <dbReference type="EMBL" id="EDL82759.1"/>
    </source>
</evidence>
<reference evidence="2" key="1">
    <citation type="submission" date="2005-06" db="EMBL/GenBank/DDBJ databases">
        <authorList>
            <person name="Mural R.J."/>
            <person name="Li P.W."/>
            <person name="Adams M.D."/>
            <person name="Amanatides P.G."/>
            <person name="Baden-Tillson H."/>
            <person name="Barnstead M."/>
            <person name="Chin S.H."/>
            <person name="Dew I."/>
            <person name="Evans C.A."/>
            <person name="Ferriera S."/>
            <person name="Flanigan M."/>
            <person name="Fosler C."/>
            <person name="Glodek A."/>
            <person name="Gu Z."/>
            <person name="Holt R.A."/>
            <person name="Jennings D."/>
            <person name="Kraft C.L."/>
            <person name="Lu F."/>
            <person name="Nguyen T."/>
            <person name="Nusskern D.R."/>
            <person name="Pfannkoch C.M."/>
            <person name="Sitter C."/>
            <person name="Sutton G.G."/>
            <person name="Venter J.C."/>
            <person name="Wang Z."/>
            <person name="Woodage T."/>
            <person name="Zheng X.H."/>
            <person name="Zhong F."/>
        </authorList>
    </citation>
    <scope>NUCLEOTIDE SEQUENCE [LARGE SCALE GENOMIC DNA]</scope>
    <source>
        <strain>BN</strain>
        <strain evidence="2">Sprague-Dawley</strain>
    </source>
</reference>
<organism evidence="1 2">
    <name type="scientific">Rattus norvegicus</name>
    <name type="common">Rat</name>
    <dbReference type="NCBI Taxonomy" id="10116"/>
    <lineage>
        <taxon>Eukaryota</taxon>
        <taxon>Metazoa</taxon>
        <taxon>Chordata</taxon>
        <taxon>Craniata</taxon>
        <taxon>Vertebrata</taxon>
        <taxon>Euteleostomi</taxon>
        <taxon>Mammalia</taxon>
        <taxon>Eutheria</taxon>
        <taxon>Euarchontoglires</taxon>
        <taxon>Glires</taxon>
        <taxon>Rodentia</taxon>
        <taxon>Myomorpha</taxon>
        <taxon>Muroidea</taxon>
        <taxon>Muridae</taxon>
        <taxon>Murinae</taxon>
        <taxon>Rattus</taxon>
    </lineage>
</organism>
<dbReference type="Proteomes" id="UP000234681">
    <property type="component" value="Unassembled WGS sequence"/>
</dbReference>
<protein>
    <submittedName>
        <fullName evidence="1">RCG42232</fullName>
    </submittedName>
</protein>
<sequence>MASSSHFSPRKPIWRAVFS</sequence>
<evidence type="ECO:0000313" key="2">
    <source>
        <dbReference type="Proteomes" id="UP000234681"/>
    </source>
</evidence>
<proteinExistence type="predicted"/>